<dbReference type="Proteomes" id="UP001497512">
    <property type="component" value="Chromosome 14"/>
</dbReference>
<feature type="domain" description="Calmodulin binding protein C-terminal" evidence="11">
    <location>
        <begin position="335"/>
        <end position="393"/>
    </location>
</feature>
<evidence type="ECO:0000256" key="4">
    <source>
        <dbReference type="ARBA" id="ARBA00023125"/>
    </source>
</evidence>
<sequence>MATDDLELNDQQEAESESEKHAYPEVSKEGIIPERKRPRRTRFSLAGMEILKLESCLPPPFESLFRRVVKEELEHALRNKFHCRVETRVLPKRIIQAPSKDSRILQLVFKNKLPTKLFTTTKVKAEDGSVICVQLVDVMTNQVVSVGPESTAKLQIIVLEGDFAEDDDLGPYSNNLEACHIVKERDGKRPLLIGDLLVTLKEGEGFLGEFQFTDNSSWVRSQHFRLGIKVAPGYCEGIPVRVGNTEPFQVKDHRGKSYEKKHPPELDDEVWRLDNIRKDGTFHKHLILLNISTVEQFLRFETMQPGKLRQKLGMSFKNWEATVKHAQTCQFGFKQHIYQPDSNLSIIFNNIFQLVAIIKNQSTYRAADSLTPKEKVMVDKHVKVAYENWKKLIQEYDGGTIEMNPSSQGDGMAGSNTYNQDPAQQPQTYLTQPAQPAQPLPNQHPYMSMESGSSMNVLNQQALLPSLSYATRMQGDTACVTCDLVPASLVTTTVPSSSIVHPPPNASSGSSLQPEANGWQPYNRGQGLSESSGPQGLIIEDYRCQELEAGMMHPGNMADVDTFPIQGYCDENTAQGFNVISPWFLTAEMIPQEDVGCQRIKSAFLCSGTFKPPRTE</sequence>
<organism evidence="12 13">
    <name type="scientific">Sphagnum troendelagicum</name>
    <dbReference type="NCBI Taxonomy" id="128251"/>
    <lineage>
        <taxon>Eukaryota</taxon>
        <taxon>Viridiplantae</taxon>
        <taxon>Streptophyta</taxon>
        <taxon>Embryophyta</taxon>
        <taxon>Bryophyta</taxon>
        <taxon>Sphagnophytina</taxon>
        <taxon>Sphagnopsida</taxon>
        <taxon>Sphagnales</taxon>
        <taxon>Sphagnaceae</taxon>
        <taxon>Sphagnum</taxon>
    </lineage>
</organism>
<feature type="region of interest" description="Disordered" evidence="8">
    <location>
        <begin position="400"/>
        <end position="424"/>
    </location>
</feature>
<comment type="similarity">
    <text evidence="2">Belongs to the plant ACBP60 protein family.</text>
</comment>
<gene>
    <name evidence="12" type="ORF">CSSPTR1EN2_LOCUS7276</name>
</gene>
<keyword evidence="4" id="KW-0238">DNA-binding</keyword>
<name>A0ABP0TSX8_9BRYO</name>
<evidence type="ECO:0000313" key="13">
    <source>
        <dbReference type="Proteomes" id="UP001497512"/>
    </source>
</evidence>
<accession>A0ABP0TSX8</accession>
<keyword evidence="5" id="KW-0010">Activator</keyword>
<evidence type="ECO:0000256" key="5">
    <source>
        <dbReference type="ARBA" id="ARBA00023159"/>
    </source>
</evidence>
<dbReference type="Pfam" id="PF20451">
    <property type="entry name" value="Calmod_bind_M"/>
    <property type="match status" value="1"/>
</dbReference>
<evidence type="ECO:0000256" key="2">
    <source>
        <dbReference type="ARBA" id="ARBA00007214"/>
    </source>
</evidence>
<protein>
    <recommendedName>
        <fullName evidence="14">Calmodulin-binding protein</fullName>
    </recommendedName>
</protein>
<evidence type="ECO:0000256" key="6">
    <source>
        <dbReference type="ARBA" id="ARBA00023163"/>
    </source>
</evidence>
<evidence type="ECO:0000256" key="7">
    <source>
        <dbReference type="ARBA" id="ARBA00023242"/>
    </source>
</evidence>
<feature type="domain" description="Calmodulin binding protein-like N-terminal" evidence="9">
    <location>
        <begin position="105"/>
        <end position="253"/>
    </location>
</feature>
<dbReference type="PANTHER" id="PTHR31713:SF96">
    <property type="entry name" value="OS02G0562300 PROTEIN"/>
    <property type="match status" value="1"/>
</dbReference>
<dbReference type="InterPro" id="IPR012416">
    <property type="entry name" value="CBP60"/>
</dbReference>
<evidence type="ECO:0000259" key="9">
    <source>
        <dbReference type="Pfam" id="PF07887"/>
    </source>
</evidence>
<keyword evidence="3" id="KW-0805">Transcription regulation</keyword>
<dbReference type="InterPro" id="IPR046831">
    <property type="entry name" value="Calmodulin_bind_N"/>
</dbReference>
<evidence type="ECO:0000259" key="10">
    <source>
        <dbReference type="Pfam" id="PF20451"/>
    </source>
</evidence>
<dbReference type="Pfam" id="PF20452">
    <property type="entry name" value="Calmod_bind_C"/>
    <property type="match status" value="1"/>
</dbReference>
<dbReference type="Pfam" id="PF07887">
    <property type="entry name" value="Calmodulin_bind"/>
    <property type="match status" value="1"/>
</dbReference>
<evidence type="ECO:0000259" key="11">
    <source>
        <dbReference type="Pfam" id="PF20452"/>
    </source>
</evidence>
<comment type="subcellular location">
    <subcellularLocation>
        <location evidence="1">Nucleus</location>
    </subcellularLocation>
</comment>
<evidence type="ECO:0008006" key="14">
    <source>
        <dbReference type="Google" id="ProtNLM"/>
    </source>
</evidence>
<proteinExistence type="inferred from homology"/>
<evidence type="ECO:0000256" key="8">
    <source>
        <dbReference type="SAM" id="MobiDB-lite"/>
    </source>
</evidence>
<feature type="region of interest" description="Disordered" evidence="8">
    <location>
        <begin position="1"/>
        <end position="34"/>
    </location>
</feature>
<keyword evidence="6" id="KW-0804">Transcription</keyword>
<feature type="compositionally biased region" description="Acidic residues" evidence="8">
    <location>
        <begin position="1"/>
        <end position="16"/>
    </location>
</feature>
<reference evidence="12" key="1">
    <citation type="submission" date="2024-02" db="EMBL/GenBank/DDBJ databases">
        <authorList>
            <consortium name="ELIXIR-Norway"/>
            <consortium name="Elixir Norway"/>
        </authorList>
    </citation>
    <scope>NUCLEOTIDE SEQUENCE</scope>
</reference>
<dbReference type="InterPro" id="IPR046830">
    <property type="entry name" value="Calmod_bind_M"/>
</dbReference>
<evidence type="ECO:0000256" key="1">
    <source>
        <dbReference type="ARBA" id="ARBA00004123"/>
    </source>
</evidence>
<dbReference type="InterPro" id="IPR046829">
    <property type="entry name" value="Calmod_bind_C"/>
</dbReference>
<evidence type="ECO:0000256" key="3">
    <source>
        <dbReference type="ARBA" id="ARBA00023015"/>
    </source>
</evidence>
<feature type="compositionally biased region" description="Polar residues" evidence="8">
    <location>
        <begin position="403"/>
        <end position="421"/>
    </location>
</feature>
<feature type="region of interest" description="Disordered" evidence="8">
    <location>
        <begin position="495"/>
        <end position="535"/>
    </location>
</feature>
<dbReference type="PANTHER" id="PTHR31713">
    <property type="entry name" value="OS02G0177800 PROTEIN"/>
    <property type="match status" value="1"/>
</dbReference>
<feature type="compositionally biased region" description="Basic and acidic residues" evidence="8">
    <location>
        <begin position="17"/>
        <end position="34"/>
    </location>
</feature>
<keyword evidence="13" id="KW-1185">Reference proteome</keyword>
<dbReference type="EMBL" id="OZ019906">
    <property type="protein sequence ID" value="CAK9204218.1"/>
    <property type="molecule type" value="Genomic_DNA"/>
</dbReference>
<feature type="domain" description="Calmodulin binding protein central" evidence="10">
    <location>
        <begin position="266"/>
        <end position="329"/>
    </location>
</feature>
<keyword evidence="7" id="KW-0539">Nucleus</keyword>
<evidence type="ECO:0000313" key="12">
    <source>
        <dbReference type="EMBL" id="CAK9204218.1"/>
    </source>
</evidence>